<evidence type="ECO:0000256" key="1">
    <source>
        <dbReference type="SAM" id="Phobius"/>
    </source>
</evidence>
<dbReference type="EMBL" id="ABZS01000013">
    <property type="protein sequence ID" value="EEP61260.1"/>
    <property type="molecule type" value="Genomic_DNA"/>
</dbReference>
<reference evidence="2 3" key="1">
    <citation type="submission" date="2009-04" db="EMBL/GenBank/DDBJ databases">
        <authorList>
            <person name="Reysenbach A.-L."/>
            <person name="Heidelberg J.F."/>
            <person name="Nelson W.C."/>
        </authorList>
    </citation>
    <scope>NUCLEOTIDE SEQUENCE [LARGE SCALE GENOMIC DNA]</scope>
    <source>
        <strain evidence="2 3">SS-5</strain>
    </source>
</reference>
<gene>
    <name evidence="2" type="ORF">SULYE_0223</name>
</gene>
<protein>
    <submittedName>
        <fullName evidence="2">Uncharacterized protein</fullName>
    </submittedName>
</protein>
<organism evidence="2 3">
    <name type="scientific">Sulfurihydrogenibium yellowstonense SS-5</name>
    <dbReference type="NCBI Taxonomy" id="432331"/>
    <lineage>
        <taxon>Bacteria</taxon>
        <taxon>Pseudomonadati</taxon>
        <taxon>Aquificota</taxon>
        <taxon>Aquificia</taxon>
        <taxon>Aquificales</taxon>
        <taxon>Hydrogenothermaceae</taxon>
        <taxon>Sulfurihydrogenibium</taxon>
    </lineage>
</organism>
<accession>C4FI39</accession>
<dbReference type="AlphaFoldDB" id="C4FI39"/>
<keyword evidence="1" id="KW-1133">Transmembrane helix</keyword>
<keyword evidence="1" id="KW-0472">Membrane</keyword>
<dbReference type="PANTHER" id="PTHR34351">
    <property type="entry name" value="SLR1927 PROTEIN-RELATED"/>
    <property type="match status" value="1"/>
</dbReference>
<name>C4FI39_9AQUI</name>
<dbReference type="OrthoDB" id="9778037at2"/>
<proteinExistence type="predicted"/>
<dbReference type="RefSeq" id="WP_007545637.1">
    <property type="nucleotide sequence ID" value="NZ_ABZS01000013.1"/>
</dbReference>
<feature type="transmembrane region" description="Helical" evidence="1">
    <location>
        <begin position="7"/>
        <end position="23"/>
    </location>
</feature>
<keyword evidence="3" id="KW-1185">Reference proteome</keyword>
<feature type="transmembrane region" description="Helical" evidence="1">
    <location>
        <begin position="29"/>
        <end position="48"/>
    </location>
</feature>
<sequence length="293" mass="33682">MIKITKAGWLYILITILLGIAAVNTGNNLLFLIVSALLSFMGISGYFGKRNISKIDIWVEFPEEVFAKKEFYLTVKAINKKAFMPMFLIKVLINNKSVLIPYAEKYGEGRLKISVYRRGIFSIKEAKVCSVFPFNFFERCFTVKVDAKKVVFPEPKECNLFQISDYKFKAKQKSEGQVIEKQGYEGDFLGLRDYNFGTPVKYIDWKASTKSEHLKEKVLSAIQSTPTIIEFEKINMDLESKISCITYLAVNHKKFENIFVKVENTTYNLQDKSDRHKLLTKLALYGMKDEAIG</sequence>
<evidence type="ECO:0000313" key="2">
    <source>
        <dbReference type="EMBL" id="EEP61260.1"/>
    </source>
</evidence>
<comment type="caution">
    <text evidence="2">The sequence shown here is derived from an EMBL/GenBank/DDBJ whole genome shotgun (WGS) entry which is preliminary data.</text>
</comment>
<keyword evidence="1" id="KW-0812">Transmembrane</keyword>
<dbReference type="PANTHER" id="PTHR34351:SF1">
    <property type="entry name" value="SLR1927 PROTEIN"/>
    <property type="match status" value="1"/>
</dbReference>
<dbReference type="Proteomes" id="UP000005540">
    <property type="component" value="Unassembled WGS sequence"/>
</dbReference>
<evidence type="ECO:0000313" key="3">
    <source>
        <dbReference type="Proteomes" id="UP000005540"/>
    </source>
</evidence>